<dbReference type="PROSITE" id="PS00070">
    <property type="entry name" value="ALDEHYDE_DEHYDR_CYS"/>
    <property type="match status" value="1"/>
</dbReference>
<evidence type="ECO:0000256" key="3">
    <source>
        <dbReference type="ARBA" id="ARBA00024226"/>
    </source>
</evidence>
<dbReference type="InterPro" id="IPR016161">
    <property type="entry name" value="Ald_DH/histidinol_DH"/>
</dbReference>
<dbReference type="InterPro" id="IPR016160">
    <property type="entry name" value="Ald_DH_CS_CYS"/>
</dbReference>
<dbReference type="PROSITE" id="PS00687">
    <property type="entry name" value="ALDEHYDE_DEHYDR_GLU"/>
    <property type="match status" value="1"/>
</dbReference>
<dbReference type="EC" id="1.2.1.3" evidence="3"/>
<evidence type="ECO:0000256" key="5">
    <source>
        <dbReference type="PROSITE-ProRule" id="PRU10007"/>
    </source>
</evidence>
<organism evidence="8 9">
    <name type="scientific">Candidatus Sulfotelmatobacter kueseliae</name>
    <dbReference type="NCBI Taxonomy" id="2042962"/>
    <lineage>
        <taxon>Bacteria</taxon>
        <taxon>Pseudomonadati</taxon>
        <taxon>Acidobacteriota</taxon>
        <taxon>Terriglobia</taxon>
        <taxon>Terriglobales</taxon>
        <taxon>Candidatus Korobacteraceae</taxon>
        <taxon>Candidatus Sulfotelmatobacter</taxon>
    </lineage>
</organism>
<dbReference type="SUPFAM" id="SSF53720">
    <property type="entry name" value="ALDH-like"/>
    <property type="match status" value="1"/>
</dbReference>
<evidence type="ECO:0000256" key="6">
    <source>
        <dbReference type="RuleBase" id="RU003345"/>
    </source>
</evidence>
<dbReference type="PANTHER" id="PTHR42804">
    <property type="entry name" value="ALDEHYDE DEHYDROGENASE"/>
    <property type="match status" value="1"/>
</dbReference>
<proteinExistence type="inferred from homology"/>
<comment type="similarity">
    <text evidence="1 6">Belongs to the aldehyde dehydrogenase family.</text>
</comment>
<protein>
    <recommendedName>
        <fullName evidence="3">aldehyde dehydrogenase (NAD(+))</fullName>
        <ecNumber evidence="3">1.2.1.3</ecNumber>
    </recommendedName>
</protein>
<dbReference type="Proteomes" id="UP000238701">
    <property type="component" value="Unassembled WGS sequence"/>
</dbReference>
<accession>A0A2U3L5V9</accession>
<comment type="catalytic activity">
    <reaction evidence="4">
        <text>an aldehyde + NAD(+) + H2O = a carboxylate + NADH + 2 H(+)</text>
        <dbReference type="Rhea" id="RHEA:16185"/>
        <dbReference type="ChEBI" id="CHEBI:15377"/>
        <dbReference type="ChEBI" id="CHEBI:15378"/>
        <dbReference type="ChEBI" id="CHEBI:17478"/>
        <dbReference type="ChEBI" id="CHEBI:29067"/>
        <dbReference type="ChEBI" id="CHEBI:57540"/>
        <dbReference type="ChEBI" id="CHEBI:57945"/>
        <dbReference type="EC" id="1.2.1.3"/>
    </reaction>
</comment>
<evidence type="ECO:0000313" key="9">
    <source>
        <dbReference type="Proteomes" id="UP000238701"/>
    </source>
</evidence>
<dbReference type="InterPro" id="IPR016163">
    <property type="entry name" value="Ald_DH_C"/>
</dbReference>
<dbReference type="FunFam" id="3.40.309.10:FF:000012">
    <property type="entry name" value="Betaine aldehyde dehydrogenase"/>
    <property type="match status" value="1"/>
</dbReference>
<reference evidence="9" key="1">
    <citation type="submission" date="2018-02" db="EMBL/GenBank/DDBJ databases">
        <authorList>
            <person name="Hausmann B."/>
        </authorList>
    </citation>
    <scope>NUCLEOTIDE SEQUENCE [LARGE SCALE GENOMIC DNA]</scope>
    <source>
        <strain evidence="9">Peat soil MAG SbA1</strain>
    </source>
</reference>
<dbReference type="FunFam" id="3.40.605.10:FF:000007">
    <property type="entry name" value="NAD/NADP-dependent betaine aldehyde dehydrogenase"/>
    <property type="match status" value="1"/>
</dbReference>
<dbReference type="InterPro" id="IPR016162">
    <property type="entry name" value="Ald_DH_N"/>
</dbReference>
<feature type="active site" evidence="5">
    <location>
        <position position="257"/>
    </location>
</feature>
<dbReference type="Pfam" id="PF00171">
    <property type="entry name" value="Aldedh"/>
    <property type="match status" value="1"/>
</dbReference>
<keyword evidence="2 6" id="KW-0560">Oxidoreductase</keyword>
<dbReference type="GO" id="GO:0004029">
    <property type="term" value="F:aldehyde dehydrogenase (NAD+) activity"/>
    <property type="evidence" value="ECO:0007669"/>
    <property type="project" value="UniProtKB-EC"/>
</dbReference>
<evidence type="ECO:0000259" key="7">
    <source>
        <dbReference type="Pfam" id="PF00171"/>
    </source>
</evidence>
<dbReference type="AlphaFoldDB" id="A0A2U3L5V9"/>
<dbReference type="Gene3D" id="3.40.309.10">
    <property type="entry name" value="Aldehyde Dehydrogenase, Chain A, domain 2"/>
    <property type="match status" value="1"/>
</dbReference>
<dbReference type="PANTHER" id="PTHR42804:SF1">
    <property type="entry name" value="ALDEHYDE DEHYDROGENASE-RELATED"/>
    <property type="match status" value="1"/>
</dbReference>
<dbReference type="InterPro" id="IPR015590">
    <property type="entry name" value="Aldehyde_DH_dom"/>
</dbReference>
<gene>
    <name evidence="8" type="primary">puuC</name>
    <name evidence="8" type="ORF">SBA1_710040</name>
</gene>
<dbReference type="Gene3D" id="3.40.605.10">
    <property type="entry name" value="Aldehyde Dehydrogenase, Chain A, domain 1"/>
    <property type="match status" value="1"/>
</dbReference>
<evidence type="ECO:0000256" key="2">
    <source>
        <dbReference type="ARBA" id="ARBA00023002"/>
    </source>
</evidence>
<name>A0A2U3L5V9_9BACT</name>
<dbReference type="InterPro" id="IPR029510">
    <property type="entry name" value="Ald_DH_CS_GLU"/>
</dbReference>
<feature type="domain" description="Aldehyde dehydrogenase" evidence="7">
    <location>
        <begin position="20"/>
        <end position="481"/>
    </location>
</feature>
<sequence>MLGGVKTDVKTYQMFINGEWVASKSAKTFPVYDPSTEEIIAQVPDASAEDVNRAVAAAKAAFEEGPWATTTAQERGRVLFRLADKVRQHLSALAELECRNTGKPIVEAEYDLNDVATCFEYYGGLATKVTGQVNPVPDNALSLSLKEPVGVAGQIIPWNYPLLMAAWKLAPAIAAGCTCVLKPAEQTPLTALEFAKHFADCGLPPGVVNIVTGFGESCGAPIVQHPDVNKIAFTGSAAVGKIIVKQAADTVKRVTLELGGKSPNIFFADADFEAAIDGALFGVFINQGEVCSAGSRILVQKSIYKKFVEAMTEKAKRIKLGPPLERETKMGPLVSKEQYDRVNSYLEIGKKEAKLASGGGRPEKFAKGYYVQPTIFYDVSNSARIAREEIFGPVAAVIPFEDEKDAMKIANDSPYGLAAAVWTRDIFKAIRAVKALRAGIVWVNHMQPTYVEAPWGGFKQSGFGRELGPLGIEEYLETKQVHINLNEAPIGWY</sequence>
<evidence type="ECO:0000256" key="4">
    <source>
        <dbReference type="ARBA" id="ARBA00049194"/>
    </source>
</evidence>
<evidence type="ECO:0000313" key="8">
    <source>
        <dbReference type="EMBL" id="SPF47129.1"/>
    </source>
</evidence>
<dbReference type="EMBL" id="OMOD01000168">
    <property type="protein sequence ID" value="SPF47129.1"/>
    <property type="molecule type" value="Genomic_DNA"/>
</dbReference>
<evidence type="ECO:0000256" key="1">
    <source>
        <dbReference type="ARBA" id="ARBA00009986"/>
    </source>
</evidence>